<proteinExistence type="inferred from homology"/>
<dbReference type="InterPro" id="IPR039028">
    <property type="entry name" value="BCKD/PDK"/>
</dbReference>
<dbReference type="STRING" id="743788.S8EFJ7"/>
<evidence type="ECO:0000256" key="6">
    <source>
        <dbReference type="ARBA" id="ARBA00023128"/>
    </source>
</evidence>
<evidence type="ECO:0000256" key="4">
    <source>
        <dbReference type="ARBA" id="ARBA00022777"/>
    </source>
</evidence>
<evidence type="ECO:0000256" key="3">
    <source>
        <dbReference type="ARBA" id="ARBA00022741"/>
    </source>
</evidence>
<dbReference type="PANTHER" id="PTHR11947">
    <property type="entry name" value="PYRUVATE DEHYDROGENASE KINASE"/>
    <property type="match status" value="1"/>
</dbReference>
<dbReference type="InterPro" id="IPR018955">
    <property type="entry name" value="BCDHK/PDK_N"/>
</dbReference>
<evidence type="ECO:0000256" key="2">
    <source>
        <dbReference type="ARBA" id="ARBA00022679"/>
    </source>
</evidence>
<dbReference type="Pfam" id="PF10436">
    <property type="entry name" value="BCDHK_Adom3"/>
    <property type="match status" value="1"/>
</dbReference>
<dbReference type="OrthoDB" id="3264224at2759"/>
<dbReference type="SMART" id="SM00387">
    <property type="entry name" value="HATPase_c"/>
    <property type="match status" value="1"/>
</dbReference>
<evidence type="ECO:0000256" key="1">
    <source>
        <dbReference type="ARBA" id="ARBA00006155"/>
    </source>
</evidence>
<keyword evidence="10" id="KW-1185">Reference proteome</keyword>
<keyword evidence="5 7" id="KW-0067">ATP-binding</keyword>
<keyword evidence="2 7" id="KW-0808">Transferase</keyword>
<reference evidence="9 10" key="1">
    <citation type="journal article" date="2012" name="Science">
        <title>The Paleozoic origin of enzymatic lignin decomposition reconstructed from 31 fungal genomes.</title>
        <authorList>
            <person name="Floudas D."/>
            <person name="Binder M."/>
            <person name="Riley R."/>
            <person name="Barry K."/>
            <person name="Blanchette R.A."/>
            <person name="Henrissat B."/>
            <person name="Martinez A.T."/>
            <person name="Otillar R."/>
            <person name="Spatafora J.W."/>
            <person name="Yadav J.S."/>
            <person name="Aerts A."/>
            <person name="Benoit I."/>
            <person name="Boyd A."/>
            <person name="Carlson A."/>
            <person name="Copeland A."/>
            <person name="Coutinho P.M."/>
            <person name="de Vries R.P."/>
            <person name="Ferreira P."/>
            <person name="Findley K."/>
            <person name="Foster B."/>
            <person name="Gaskell J."/>
            <person name="Glotzer D."/>
            <person name="Gorecki P."/>
            <person name="Heitman J."/>
            <person name="Hesse C."/>
            <person name="Hori C."/>
            <person name="Igarashi K."/>
            <person name="Jurgens J.A."/>
            <person name="Kallen N."/>
            <person name="Kersten P."/>
            <person name="Kohler A."/>
            <person name="Kuees U."/>
            <person name="Kumar T.K.A."/>
            <person name="Kuo A."/>
            <person name="LaButti K."/>
            <person name="Larrondo L.F."/>
            <person name="Lindquist E."/>
            <person name="Ling A."/>
            <person name="Lombard V."/>
            <person name="Lucas S."/>
            <person name="Lundell T."/>
            <person name="Martin R."/>
            <person name="McLaughlin D.J."/>
            <person name="Morgenstern I."/>
            <person name="Morin E."/>
            <person name="Murat C."/>
            <person name="Nagy L.G."/>
            <person name="Nolan M."/>
            <person name="Ohm R.A."/>
            <person name="Patyshakuliyeva A."/>
            <person name="Rokas A."/>
            <person name="Ruiz-Duenas F.J."/>
            <person name="Sabat G."/>
            <person name="Salamov A."/>
            <person name="Samejima M."/>
            <person name="Schmutz J."/>
            <person name="Slot J.C."/>
            <person name="St John F."/>
            <person name="Stenlid J."/>
            <person name="Sun H."/>
            <person name="Sun S."/>
            <person name="Syed K."/>
            <person name="Tsang A."/>
            <person name="Wiebenga A."/>
            <person name="Young D."/>
            <person name="Pisabarro A."/>
            <person name="Eastwood D.C."/>
            <person name="Martin F."/>
            <person name="Cullen D."/>
            <person name="Grigoriev I.V."/>
            <person name="Hibbett D.S."/>
        </authorList>
    </citation>
    <scope>NUCLEOTIDE SEQUENCE</scope>
    <source>
        <strain evidence="10">FP-58527</strain>
    </source>
</reference>
<dbReference type="AlphaFoldDB" id="S8EFJ7"/>
<dbReference type="eggNOG" id="KOG0787">
    <property type="taxonomic scope" value="Eukaryota"/>
</dbReference>
<dbReference type="Gene3D" id="3.30.565.10">
    <property type="entry name" value="Histidine kinase-like ATPase, C-terminal domain"/>
    <property type="match status" value="1"/>
</dbReference>
<gene>
    <name evidence="9" type="ORF">FOMPIDRAFT_1115675</name>
</gene>
<dbReference type="Pfam" id="PF02518">
    <property type="entry name" value="HATPase_c"/>
    <property type="match status" value="1"/>
</dbReference>
<keyword evidence="3 7" id="KW-0547">Nucleotide-binding</keyword>
<dbReference type="InterPro" id="IPR003594">
    <property type="entry name" value="HATPase_dom"/>
</dbReference>
<dbReference type="InterPro" id="IPR036890">
    <property type="entry name" value="HATPase_C_sf"/>
</dbReference>
<name>S8EFJ7_FOMSC</name>
<feature type="domain" description="Histidine kinase/HSP90-like ATPase" evidence="8">
    <location>
        <begin position="264"/>
        <end position="430"/>
    </location>
</feature>
<dbReference type="PANTHER" id="PTHR11947:SF25">
    <property type="entry name" value="[PYRUVATE DEHYDROGENASE (ACETYL-TRANSFERRING)] KINASE 2, MITOCHONDRIAL"/>
    <property type="match status" value="1"/>
</dbReference>
<dbReference type="Gene3D" id="1.20.140.20">
    <property type="entry name" value="Alpha-ketoacid/pyruvate dehydrogenase kinase, N-terminal domain"/>
    <property type="match status" value="1"/>
</dbReference>
<evidence type="ECO:0000256" key="7">
    <source>
        <dbReference type="RuleBase" id="RU366032"/>
    </source>
</evidence>
<dbReference type="InParanoid" id="S8EFJ7"/>
<keyword evidence="6 7" id="KW-0496">Mitochondrion</keyword>
<accession>S8EFJ7</accession>
<dbReference type="InterPro" id="IPR036784">
    <property type="entry name" value="AK/P_DHK_N_sf"/>
</dbReference>
<comment type="similarity">
    <text evidence="1 7">Belongs to the PDK/BCKDK protein kinase family.</text>
</comment>
<comment type="subcellular location">
    <subcellularLocation>
        <location evidence="7">Mitochondrion matrix</location>
    </subcellularLocation>
</comment>
<evidence type="ECO:0000259" key="8">
    <source>
        <dbReference type="SMART" id="SM00387"/>
    </source>
</evidence>
<dbReference type="HOGENOM" id="CLU_023861_0_1_1"/>
<dbReference type="SUPFAM" id="SSF55874">
    <property type="entry name" value="ATPase domain of HSP90 chaperone/DNA topoisomerase II/histidine kinase"/>
    <property type="match status" value="1"/>
</dbReference>
<evidence type="ECO:0000313" key="9">
    <source>
        <dbReference type="EMBL" id="EPT03807.1"/>
    </source>
</evidence>
<evidence type="ECO:0000256" key="5">
    <source>
        <dbReference type="ARBA" id="ARBA00022840"/>
    </source>
</evidence>
<dbReference type="GO" id="GO:0005759">
    <property type="term" value="C:mitochondrial matrix"/>
    <property type="evidence" value="ECO:0007669"/>
    <property type="project" value="UniProtKB-SubCell"/>
</dbReference>
<protein>
    <recommendedName>
        <fullName evidence="7">Protein-serine/threonine kinase</fullName>
        <ecNumber evidence="7">2.7.11.-</ecNumber>
    </recommendedName>
</protein>
<organism evidence="9 10">
    <name type="scientific">Fomitopsis schrenkii</name>
    <name type="common">Brown rot fungus</name>
    <dbReference type="NCBI Taxonomy" id="2126942"/>
    <lineage>
        <taxon>Eukaryota</taxon>
        <taxon>Fungi</taxon>
        <taxon>Dikarya</taxon>
        <taxon>Basidiomycota</taxon>
        <taxon>Agaricomycotina</taxon>
        <taxon>Agaricomycetes</taxon>
        <taxon>Polyporales</taxon>
        <taxon>Fomitopsis</taxon>
    </lineage>
</organism>
<dbReference type="GO" id="GO:0004740">
    <property type="term" value="F:pyruvate dehydrogenase (acetyl-transferring) kinase activity"/>
    <property type="evidence" value="ECO:0007669"/>
    <property type="project" value="TreeGrafter"/>
</dbReference>
<evidence type="ECO:0000313" key="10">
    <source>
        <dbReference type="Proteomes" id="UP000015241"/>
    </source>
</evidence>
<dbReference type="SUPFAM" id="SSF69012">
    <property type="entry name" value="alpha-ketoacid dehydrogenase kinase, N-terminal domain"/>
    <property type="match status" value="1"/>
</dbReference>
<dbReference type="EC" id="2.7.11.-" evidence="7"/>
<dbReference type="Proteomes" id="UP000015241">
    <property type="component" value="Unassembled WGS sequence"/>
</dbReference>
<keyword evidence="4 7" id="KW-0418">Kinase</keyword>
<sequence length="439" mass="49633">MLRLSGRSSATLFIRPCAPLRHIGVRHASSALHFYQNRQLELYASKDAQRLTLRQLVFFGRSISEERLIKSANYVRTELPVRIAHRLRDMQTLPYVVVNQEGVASVYEAYWSAFDKFRRYPEIKTLEENEPFCKFVRGLLDEHKAVIPNLSLGLSLSSPYLEPDRLDSFMHRMLVSRISRRVLAEHHIALSNLYSARHRGEPVPEDRVGVIHLRLPVKDSIDKCARYLRRRPLDADQDQMAGPSADAPWPEVAIEGHLDIKFSYIPAHLEYVIFELLKNSLRATRLKHASLPELPPVRVTVVSGENEVTIRVSDQGGGLLTPDIKNPVDLFSFSHLRNAARMDGQRLGALRTLSSSQTGMVATVEEQVRRWRADAEDEDPQGEAGVSPHPRIGIGLPMSNIFATYFGGSLELVSLDGYGTDAYLRLPRLGTNLEGIELW</sequence>
<dbReference type="GO" id="GO:0010906">
    <property type="term" value="P:regulation of glucose metabolic process"/>
    <property type="evidence" value="ECO:0007669"/>
    <property type="project" value="TreeGrafter"/>
</dbReference>
<dbReference type="EMBL" id="KE504129">
    <property type="protein sequence ID" value="EPT03807.1"/>
    <property type="molecule type" value="Genomic_DNA"/>
</dbReference>
<dbReference type="GO" id="GO:0005524">
    <property type="term" value="F:ATP binding"/>
    <property type="evidence" value="ECO:0007669"/>
    <property type="project" value="UniProtKB-UniRule"/>
</dbReference>